<dbReference type="PANTHER" id="PTHR43201">
    <property type="entry name" value="ACYL-COA SYNTHETASE"/>
    <property type="match status" value="1"/>
</dbReference>
<dbReference type="OrthoDB" id="9778383at2"/>
<dbReference type="EMBL" id="PYAV01000003">
    <property type="protein sequence ID" value="PSL50590.1"/>
    <property type="molecule type" value="Genomic_DNA"/>
</dbReference>
<evidence type="ECO:0000313" key="5">
    <source>
        <dbReference type="EMBL" id="PSL50590.1"/>
    </source>
</evidence>
<comment type="caution">
    <text evidence="5">The sequence shown here is derived from an EMBL/GenBank/DDBJ whole genome shotgun (WGS) entry which is preliminary data.</text>
</comment>
<dbReference type="InterPro" id="IPR000873">
    <property type="entry name" value="AMP-dep_synth/lig_dom"/>
</dbReference>
<protein>
    <submittedName>
        <fullName evidence="5">Crotonobetaine/carnitine-CoA ligase</fullName>
    </submittedName>
</protein>
<evidence type="ECO:0000259" key="3">
    <source>
        <dbReference type="Pfam" id="PF00501"/>
    </source>
</evidence>
<feature type="domain" description="AMP-dependent synthetase/ligase" evidence="3">
    <location>
        <begin position="14"/>
        <end position="381"/>
    </location>
</feature>
<dbReference type="InterPro" id="IPR025110">
    <property type="entry name" value="AMP-bd_C"/>
</dbReference>
<evidence type="ECO:0000259" key="4">
    <source>
        <dbReference type="Pfam" id="PF13193"/>
    </source>
</evidence>
<dbReference type="Gene3D" id="3.30.300.30">
    <property type="match status" value="1"/>
</dbReference>
<dbReference type="SUPFAM" id="SSF56801">
    <property type="entry name" value="Acetyl-CoA synthetase-like"/>
    <property type="match status" value="1"/>
</dbReference>
<dbReference type="AlphaFoldDB" id="A0A2P8HWJ3"/>
<dbReference type="GO" id="GO:0006631">
    <property type="term" value="P:fatty acid metabolic process"/>
    <property type="evidence" value="ECO:0007669"/>
    <property type="project" value="TreeGrafter"/>
</dbReference>
<dbReference type="Gene3D" id="3.40.50.12780">
    <property type="entry name" value="N-terminal domain of ligase-like"/>
    <property type="match status" value="1"/>
</dbReference>
<dbReference type="InterPro" id="IPR042099">
    <property type="entry name" value="ANL_N_sf"/>
</dbReference>
<gene>
    <name evidence="5" type="ORF">B0H94_103203</name>
</gene>
<evidence type="ECO:0000313" key="6">
    <source>
        <dbReference type="Proteomes" id="UP000242310"/>
    </source>
</evidence>
<dbReference type="FunFam" id="3.30.300.30:FF:000008">
    <property type="entry name" value="2,3-dihydroxybenzoate-AMP ligase"/>
    <property type="match status" value="1"/>
</dbReference>
<dbReference type="Pfam" id="PF00501">
    <property type="entry name" value="AMP-binding"/>
    <property type="match status" value="1"/>
</dbReference>
<proteinExistence type="inferred from homology"/>
<feature type="domain" description="AMP-binding enzyme C-terminal" evidence="4">
    <location>
        <begin position="431"/>
        <end position="506"/>
    </location>
</feature>
<reference evidence="5 6" key="1">
    <citation type="submission" date="2018-03" db="EMBL/GenBank/DDBJ databases">
        <title>Genomic Encyclopedia of Type Strains, Phase III (KMG-III): the genomes of soil and plant-associated and newly described type strains.</title>
        <authorList>
            <person name="Whitman W."/>
        </authorList>
    </citation>
    <scope>NUCLEOTIDE SEQUENCE [LARGE SCALE GENOMIC DNA]</scope>
    <source>
        <strain evidence="5 6">CGMCC 1.07653</strain>
    </source>
</reference>
<evidence type="ECO:0000256" key="2">
    <source>
        <dbReference type="ARBA" id="ARBA00022598"/>
    </source>
</evidence>
<sequence>MDILGNETLIDVLHEKCRMHGEKVFLLFEDNSGSKLKYTYNEFLERVNRLSHVLLGFGVKKGDRVTLHLPNSSEFLVSWFAIANIGAVMVPTNVLATSNEMDYVIEHSESVLLITEEEYLEKFETSKVALERLKGILLTRVVTSTHENVSVDNLIAQASSKNPNISLSAKDVVAILYTSGTTSKPKGCLITHTNYLYTGEAVAKSVRFSPEDRSLIVLPLFHGNGQYYLFMPALVIGGSVAITERFSATQYVQQAKRLKATIGSLFAAPIRMILAQTKDLTEQENLLRFIFFAQSVAPEELKAFEERLDTKLLQLYGMTETVAPPLMNPLDRRIDNTSIGKPLLGSEVKLLDQQGEEVSVGQPGQIAVRGEPGRTMMKGYLKNHEATNVTIQNGWLLTGDKATMNEQGYFYFVDRQKDMIKRAGENIAASEVENIIMEHGDVYEASVVGVPDPVRDETIKAYIILKENRSLTPDALITHCRKTMAKFKVPDHIEFVEDFPRTSVGKIQKNKLREGF</sequence>
<accession>A0A2P8HWJ3</accession>
<dbReference type="PANTHER" id="PTHR43201:SF5">
    <property type="entry name" value="MEDIUM-CHAIN ACYL-COA LIGASE ACSF2, MITOCHONDRIAL"/>
    <property type="match status" value="1"/>
</dbReference>
<dbReference type="GO" id="GO:0031956">
    <property type="term" value="F:medium-chain fatty acid-CoA ligase activity"/>
    <property type="evidence" value="ECO:0007669"/>
    <property type="project" value="TreeGrafter"/>
</dbReference>
<dbReference type="RefSeq" id="WP_106587907.1">
    <property type="nucleotide sequence ID" value="NZ_PYAV01000003.1"/>
</dbReference>
<dbReference type="PROSITE" id="PS00455">
    <property type="entry name" value="AMP_BINDING"/>
    <property type="match status" value="1"/>
</dbReference>
<dbReference type="Proteomes" id="UP000242310">
    <property type="component" value="Unassembled WGS sequence"/>
</dbReference>
<dbReference type="Pfam" id="PF13193">
    <property type="entry name" value="AMP-binding_C"/>
    <property type="match status" value="1"/>
</dbReference>
<dbReference type="InterPro" id="IPR045851">
    <property type="entry name" value="AMP-bd_C_sf"/>
</dbReference>
<keyword evidence="6" id="KW-1185">Reference proteome</keyword>
<comment type="similarity">
    <text evidence="1">Belongs to the ATP-dependent AMP-binding enzyme family.</text>
</comment>
<evidence type="ECO:0000256" key="1">
    <source>
        <dbReference type="ARBA" id="ARBA00006432"/>
    </source>
</evidence>
<dbReference type="InterPro" id="IPR020845">
    <property type="entry name" value="AMP-binding_CS"/>
</dbReference>
<name>A0A2P8HWJ3_9BACI</name>
<keyword evidence="2 5" id="KW-0436">Ligase</keyword>
<organism evidence="5 6">
    <name type="scientific">Salsuginibacillus halophilus</name>
    <dbReference type="NCBI Taxonomy" id="517424"/>
    <lineage>
        <taxon>Bacteria</taxon>
        <taxon>Bacillati</taxon>
        <taxon>Bacillota</taxon>
        <taxon>Bacilli</taxon>
        <taxon>Bacillales</taxon>
        <taxon>Bacillaceae</taxon>
        <taxon>Salsuginibacillus</taxon>
    </lineage>
</organism>